<dbReference type="RefSeq" id="WP_076878333.1">
    <property type="nucleotide sequence ID" value="NZ_MLCN01000023.1"/>
</dbReference>
<protein>
    <submittedName>
        <fullName evidence="1">Uncharacterized protein</fullName>
    </submittedName>
</protein>
<dbReference type="STRING" id="1907941.BKE30_09330"/>
<accession>A0A1S8CT92</accession>
<dbReference type="Proteomes" id="UP000192132">
    <property type="component" value="Unassembled WGS sequence"/>
</dbReference>
<evidence type="ECO:0000313" key="2">
    <source>
        <dbReference type="Proteomes" id="UP000192132"/>
    </source>
</evidence>
<keyword evidence="2" id="KW-1185">Reference proteome</keyword>
<reference evidence="1 2" key="1">
    <citation type="submission" date="2016-10" db="EMBL/GenBank/DDBJ databases">
        <title>Draft Genome sequence of Alkanindiges sp. strain H1.</title>
        <authorList>
            <person name="Subhash Y."/>
            <person name="Lee S."/>
        </authorList>
    </citation>
    <scope>NUCLEOTIDE SEQUENCE [LARGE SCALE GENOMIC DNA]</scope>
    <source>
        <strain evidence="1 2">H1</strain>
    </source>
</reference>
<sequence>MLNVYLTDLHKQVTADLGRGAKDIALVMALKKVFLSTTDLLEPVIPENQDINQISWRATQADLITFERLAKSWQALELRLQAYSVFSSDDAMAIIVQAAQHQRQARYVEQGQTANLVELDILLLFAIHQQLDQLLSKEPPYAQQFLQNWPEFKDAVKS</sequence>
<dbReference type="EMBL" id="MLCN01000023">
    <property type="protein sequence ID" value="ONG39542.1"/>
    <property type="molecule type" value="Genomic_DNA"/>
</dbReference>
<evidence type="ECO:0000313" key="1">
    <source>
        <dbReference type="EMBL" id="ONG39542.1"/>
    </source>
</evidence>
<proteinExistence type="predicted"/>
<comment type="caution">
    <text evidence="1">The sequence shown here is derived from an EMBL/GenBank/DDBJ whole genome shotgun (WGS) entry which is preliminary data.</text>
</comment>
<organism evidence="1 2">
    <name type="scientific">Alkanindiges hydrocarboniclasticus</name>
    <dbReference type="NCBI Taxonomy" id="1907941"/>
    <lineage>
        <taxon>Bacteria</taxon>
        <taxon>Pseudomonadati</taxon>
        <taxon>Pseudomonadota</taxon>
        <taxon>Gammaproteobacteria</taxon>
        <taxon>Moraxellales</taxon>
        <taxon>Moraxellaceae</taxon>
        <taxon>Alkanindiges</taxon>
    </lineage>
</organism>
<dbReference type="AlphaFoldDB" id="A0A1S8CT92"/>
<dbReference type="OrthoDB" id="6710000at2"/>
<name>A0A1S8CT92_9GAMM</name>
<gene>
    <name evidence="1" type="ORF">BKE30_09330</name>
</gene>